<feature type="transmembrane region" description="Helical" evidence="9">
    <location>
        <begin position="267"/>
        <end position="287"/>
    </location>
</feature>
<evidence type="ECO:0000256" key="6">
    <source>
        <dbReference type="ARBA" id="ARBA00022989"/>
    </source>
</evidence>
<proteinExistence type="inferred from homology"/>
<feature type="transmembrane region" description="Helical" evidence="9">
    <location>
        <begin position="43"/>
        <end position="64"/>
    </location>
</feature>
<comment type="subcellular location">
    <subcellularLocation>
        <location evidence="1">Cell membrane</location>
        <topology evidence="1">Multi-pass membrane protein</topology>
    </subcellularLocation>
</comment>
<feature type="transmembrane region" description="Helical" evidence="9">
    <location>
        <begin position="376"/>
        <end position="394"/>
    </location>
</feature>
<comment type="similarity">
    <text evidence="2">Belongs to the amino acid-polyamine-organocation (APC) superfamily. Basic amino acid/polyamine antiporter (APA) (TC 2.A.3.2) family.</text>
</comment>
<dbReference type="PIRSF" id="PIRSF006060">
    <property type="entry name" value="AA_transporter"/>
    <property type="match status" value="1"/>
</dbReference>
<feature type="transmembrane region" description="Helical" evidence="9">
    <location>
        <begin position="400"/>
        <end position="418"/>
    </location>
</feature>
<dbReference type="PANTHER" id="PTHR42770">
    <property type="entry name" value="AMINO ACID TRANSPORTER-RELATED"/>
    <property type="match status" value="1"/>
</dbReference>
<feature type="transmembrane region" description="Helical" evidence="9">
    <location>
        <begin position="120"/>
        <end position="137"/>
    </location>
</feature>
<comment type="function">
    <text evidence="8">Major component of the acid-resistance (AR) system allowing enteric pathogens to survive the acidic environment in the stomach. Exchanges extracellular arginine for its intracellular decarboxylation product agmatine (Agm) thereby expelling intracellular protons. Probably undergoes several conformational states in order to translocate the substrate across the membrane; keeps the substrate accessible to only 1 side of the membrane at a time by opening and closing 3 membrane-internal gates.</text>
</comment>
<reference evidence="10" key="1">
    <citation type="submission" date="2022-05" db="EMBL/GenBank/DDBJ databases">
        <authorList>
            <person name="Jo J.-H."/>
            <person name="Im W.-T."/>
        </authorList>
    </citation>
    <scope>NUCLEOTIDE SEQUENCE</scope>
    <source>
        <strain evidence="10">SE158</strain>
    </source>
</reference>
<dbReference type="InterPro" id="IPR002293">
    <property type="entry name" value="AA/rel_permease1"/>
</dbReference>
<evidence type="ECO:0000256" key="8">
    <source>
        <dbReference type="ARBA" id="ARBA00045636"/>
    </source>
</evidence>
<feature type="transmembrane region" description="Helical" evidence="9">
    <location>
        <begin position="223"/>
        <end position="247"/>
    </location>
</feature>
<evidence type="ECO:0000256" key="5">
    <source>
        <dbReference type="ARBA" id="ARBA00022692"/>
    </source>
</evidence>
<feature type="transmembrane region" description="Helical" evidence="9">
    <location>
        <begin position="317"/>
        <end position="337"/>
    </location>
</feature>
<evidence type="ECO:0000256" key="2">
    <source>
        <dbReference type="ARBA" id="ARBA00008220"/>
    </source>
</evidence>
<evidence type="ECO:0000313" key="10">
    <source>
        <dbReference type="EMBL" id="MCL6683075.1"/>
    </source>
</evidence>
<dbReference type="Pfam" id="PF13520">
    <property type="entry name" value="AA_permease_2"/>
    <property type="match status" value="1"/>
</dbReference>
<evidence type="ECO:0000256" key="1">
    <source>
        <dbReference type="ARBA" id="ARBA00004651"/>
    </source>
</evidence>
<accession>A0ABT0RKF5</accession>
<evidence type="ECO:0000313" key="11">
    <source>
        <dbReference type="Proteomes" id="UP001165363"/>
    </source>
</evidence>
<feature type="transmembrane region" description="Helical" evidence="9">
    <location>
        <begin position="12"/>
        <end position="31"/>
    </location>
</feature>
<evidence type="ECO:0000256" key="4">
    <source>
        <dbReference type="ARBA" id="ARBA00022475"/>
    </source>
</evidence>
<keyword evidence="11" id="KW-1185">Reference proteome</keyword>
<feature type="transmembrane region" description="Helical" evidence="9">
    <location>
        <begin position="149"/>
        <end position="169"/>
    </location>
</feature>
<dbReference type="Proteomes" id="UP001165363">
    <property type="component" value="Unassembled WGS sequence"/>
</dbReference>
<evidence type="ECO:0000256" key="7">
    <source>
        <dbReference type="ARBA" id="ARBA00023136"/>
    </source>
</evidence>
<comment type="caution">
    <text evidence="10">The sequence shown here is derived from an EMBL/GenBank/DDBJ whole genome shotgun (WGS) entry which is preliminary data.</text>
</comment>
<organism evidence="10 11">
    <name type="scientific">Sphingomonas alba</name>
    <dbReference type="NCBI Taxonomy" id="2908208"/>
    <lineage>
        <taxon>Bacteria</taxon>
        <taxon>Pseudomonadati</taxon>
        <taxon>Pseudomonadota</taxon>
        <taxon>Alphaproteobacteria</taxon>
        <taxon>Sphingomonadales</taxon>
        <taxon>Sphingomonadaceae</taxon>
        <taxon>Sphingomonas</taxon>
    </lineage>
</organism>
<dbReference type="RefSeq" id="WP_249847019.1">
    <property type="nucleotide sequence ID" value="NZ_JAMGBD010000001.1"/>
</dbReference>
<keyword evidence="5 9" id="KW-0812">Transmembrane</keyword>
<dbReference type="PANTHER" id="PTHR42770:SF18">
    <property type="entry name" value="ARGININE_AGMATINE ANTIPORTER"/>
    <property type="match status" value="1"/>
</dbReference>
<dbReference type="EMBL" id="JAMGBD010000001">
    <property type="protein sequence ID" value="MCL6683075.1"/>
    <property type="molecule type" value="Genomic_DNA"/>
</dbReference>
<dbReference type="Gene3D" id="1.20.1740.10">
    <property type="entry name" value="Amino acid/polyamine transporter I"/>
    <property type="match status" value="1"/>
</dbReference>
<keyword evidence="7 9" id="KW-0472">Membrane</keyword>
<evidence type="ECO:0000256" key="9">
    <source>
        <dbReference type="SAM" id="Phobius"/>
    </source>
</evidence>
<protein>
    <recommendedName>
        <fullName evidence="3">Arginine/agmatine antiporter</fullName>
    </recommendedName>
</protein>
<keyword evidence="6 9" id="KW-1133">Transmembrane helix</keyword>
<feature type="transmembrane region" description="Helical" evidence="9">
    <location>
        <begin position="343"/>
        <end position="364"/>
    </location>
</feature>
<dbReference type="InterPro" id="IPR050367">
    <property type="entry name" value="APC_superfamily"/>
</dbReference>
<feature type="transmembrane region" description="Helical" evidence="9">
    <location>
        <begin position="189"/>
        <end position="211"/>
    </location>
</feature>
<keyword evidence="4" id="KW-1003">Cell membrane</keyword>
<gene>
    <name evidence="10" type="ORF">LZ536_04035</name>
</gene>
<evidence type="ECO:0000256" key="3">
    <source>
        <dbReference type="ARBA" id="ARBA00021069"/>
    </source>
</evidence>
<sequence>MNAAEHKPTIGIWLTTSVVVGTMIGAGIFLLPISLAPLGINAVVGWLLSAVGAMCIAFSLTRLVRSEGGGIQSYIEGVFGPTVAFIATWGFWVSAWTAVAATAIATAAALAHLFPAFENPWMIALGAIVTTGIIQAVNARGVRAAGEFAFVTTLIKILPLLAVIAAVLVRKSSGQPLSPLAPVPLSFNSVAAAVAFTLFAMLGFEGATAPVGKVRNPERTIPLAIVAGTSFVALLYLLGSTSVSLILSPEATASSTSPFADALVANFGETAAALAALAIAVAALGCANNNLLITGELGYSMGLRGDLPRFFARTDEYNAPILSQLVASGLAIVLILLNSSKSTAAMFTFVILLSTTATLYLYLIGAVAALRRDASWLVKAVISLSIPFCLFAFYGAGLEANVWGLVLLAIGLAIRWLCHRFNSSAATLPEAAPAAPPGSSA</sequence>
<name>A0ABT0RKF5_9SPHN</name>
<feature type="transmembrane region" description="Helical" evidence="9">
    <location>
        <begin position="85"/>
        <end position="114"/>
    </location>
</feature>